<evidence type="ECO:0000259" key="3">
    <source>
        <dbReference type="Pfam" id="PF01361"/>
    </source>
</evidence>
<evidence type="ECO:0000256" key="1">
    <source>
        <dbReference type="ARBA" id="ARBA00006723"/>
    </source>
</evidence>
<dbReference type="InterPro" id="IPR014347">
    <property type="entry name" value="Tautomerase/MIF_sf"/>
</dbReference>
<dbReference type="Gene3D" id="3.30.429.10">
    <property type="entry name" value="Macrophage Migration Inhibitory Factor"/>
    <property type="match status" value="1"/>
</dbReference>
<dbReference type="InterPro" id="IPR004370">
    <property type="entry name" value="4-OT-like_dom"/>
</dbReference>
<name>A0A6N9TMG2_DISTH</name>
<reference evidence="4 5" key="1">
    <citation type="submission" date="2020-02" db="EMBL/GenBank/DDBJ databases">
        <title>Comparative genomics of sulfur disproportionating microorganisms.</title>
        <authorList>
            <person name="Ward L.M."/>
            <person name="Bertran E."/>
            <person name="Johnston D.T."/>
        </authorList>
    </citation>
    <scope>NUCLEOTIDE SEQUENCE [LARGE SCALE GENOMIC DNA]</scope>
    <source>
        <strain evidence="4 5">DSM 100025</strain>
    </source>
</reference>
<dbReference type="GO" id="GO:0016853">
    <property type="term" value="F:isomerase activity"/>
    <property type="evidence" value="ECO:0007669"/>
    <property type="project" value="UniProtKB-KW"/>
</dbReference>
<dbReference type="PANTHER" id="PTHR35530">
    <property type="entry name" value="TAUTOMERASE-RELATED"/>
    <property type="match status" value="1"/>
</dbReference>
<feature type="domain" description="4-oxalocrotonate tautomerase-like" evidence="3">
    <location>
        <begin position="2"/>
        <end position="57"/>
    </location>
</feature>
<dbReference type="AlphaFoldDB" id="A0A6N9TMG2"/>
<dbReference type="Pfam" id="PF01361">
    <property type="entry name" value="Tautomerase"/>
    <property type="match status" value="1"/>
</dbReference>
<dbReference type="EMBL" id="JAAGRR010000056">
    <property type="protein sequence ID" value="NDY42435.1"/>
    <property type="molecule type" value="Genomic_DNA"/>
</dbReference>
<comment type="similarity">
    <text evidence="1">Belongs to the 4-oxalocrotonate tautomerase family.</text>
</comment>
<evidence type="ECO:0000313" key="4">
    <source>
        <dbReference type="EMBL" id="NDY42435.1"/>
    </source>
</evidence>
<dbReference type="PANTHER" id="PTHR35530:SF1">
    <property type="entry name" value="2-HYDROXYMUCONATE TAUTOMERASE"/>
    <property type="match status" value="1"/>
</dbReference>
<evidence type="ECO:0000313" key="5">
    <source>
        <dbReference type="Proteomes" id="UP000469346"/>
    </source>
</evidence>
<comment type="caution">
    <text evidence="4">The sequence shown here is derived from an EMBL/GenBank/DDBJ whole genome shotgun (WGS) entry which is preliminary data.</text>
</comment>
<sequence length="62" mass="6907">MPYVNIRVAGRLSREQKAEISRGVTEVISRVAGKPSNTILVFIDEVERENIAQGGRLLDEPQ</sequence>
<gene>
    <name evidence="4" type="ORF">G3N55_06210</name>
</gene>
<keyword evidence="5" id="KW-1185">Reference proteome</keyword>
<keyword evidence="2" id="KW-0413">Isomerase</keyword>
<dbReference type="RefSeq" id="WP_163298575.1">
    <property type="nucleotide sequence ID" value="NZ_JAAGRR010000056.1"/>
</dbReference>
<dbReference type="SUPFAM" id="SSF55331">
    <property type="entry name" value="Tautomerase/MIF"/>
    <property type="match status" value="1"/>
</dbReference>
<accession>A0A6N9TMG2</accession>
<dbReference type="Proteomes" id="UP000469346">
    <property type="component" value="Unassembled WGS sequence"/>
</dbReference>
<proteinExistence type="inferred from homology"/>
<organism evidence="4 5">
    <name type="scientific">Dissulfurirhabdus thermomarina</name>
    <dbReference type="NCBI Taxonomy" id="1765737"/>
    <lineage>
        <taxon>Bacteria</taxon>
        <taxon>Deltaproteobacteria</taxon>
        <taxon>Dissulfurirhabdaceae</taxon>
        <taxon>Dissulfurirhabdus</taxon>
    </lineage>
</organism>
<protein>
    <submittedName>
        <fullName evidence="4">4-oxalocrotonate tautomerase family protein</fullName>
    </submittedName>
</protein>
<evidence type="ECO:0000256" key="2">
    <source>
        <dbReference type="ARBA" id="ARBA00023235"/>
    </source>
</evidence>